<dbReference type="AlphaFoldDB" id="A0A0E3C0N2"/>
<sequence length="184" mass="20422">MVHNRRPHSHSTVFANGLASQPLHFMFLTTDTNKHPLSTAYGEGNHLWTGVNVLMHRIWFIVDYQLREQVDGGGELTFTNTVLLSTGDDLLSFARQNSAIHSVFLMTPDPGRSGGWTIDRLTKVWECADPADPSIKAKVFSKEDGSHHMDSLFEASADPLDDWKLLLELPACVAGTGNDHNQPN</sequence>
<reference evidence="1 2" key="1">
    <citation type="submission" date="2013-09" db="EMBL/GenBank/DDBJ databases">
        <title>High correlation between genotypes and phenotypes of environmental bacteria Comamonas testosteroni strains.</title>
        <authorList>
            <person name="Liu L."/>
            <person name="Zhu W."/>
            <person name="Xia X."/>
            <person name="Xu B."/>
            <person name="Luo M."/>
            <person name="Wang G."/>
        </authorList>
    </citation>
    <scope>NUCLEOTIDE SEQUENCE [LARGE SCALE GENOMIC DNA]</scope>
    <source>
        <strain evidence="1 2">DF2</strain>
    </source>
</reference>
<proteinExistence type="predicted"/>
<accession>A0A0E3C0N2</accession>
<gene>
    <name evidence="1" type="ORF">P608_06460</name>
</gene>
<dbReference type="Proteomes" id="UP000029549">
    <property type="component" value="Unassembled WGS sequence"/>
</dbReference>
<evidence type="ECO:0000313" key="1">
    <source>
        <dbReference type="EMBL" id="KGH16418.1"/>
    </source>
</evidence>
<comment type="caution">
    <text evidence="1">The sequence shown here is derived from an EMBL/GenBank/DDBJ whole genome shotgun (WGS) entry which is preliminary data.</text>
</comment>
<protein>
    <submittedName>
        <fullName evidence="1">Uncharacterized protein</fullName>
    </submittedName>
</protein>
<organism evidence="1 2">
    <name type="scientific">Comamonas thiooxydans</name>
    <dbReference type="NCBI Taxonomy" id="363952"/>
    <lineage>
        <taxon>Bacteria</taxon>
        <taxon>Pseudomonadati</taxon>
        <taxon>Pseudomonadota</taxon>
        <taxon>Betaproteobacteria</taxon>
        <taxon>Burkholderiales</taxon>
        <taxon>Comamonadaceae</taxon>
        <taxon>Comamonas</taxon>
    </lineage>
</organism>
<evidence type="ECO:0000313" key="2">
    <source>
        <dbReference type="Proteomes" id="UP000029549"/>
    </source>
</evidence>
<dbReference type="EMBL" id="AWTP01000078">
    <property type="protein sequence ID" value="KGH16418.1"/>
    <property type="molecule type" value="Genomic_DNA"/>
</dbReference>
<name>A0A0E3C0N2_9BURK</name>
<keyword evidence="2" id="KW-1185">Reference proteome</keyword>